<dbReference type="Proteomes" id="UP000277204">
    <property type="component" value="Unassembled WGS sequence"/>
</dbReference>
<dbReference type="STRING" id="48269.A0A183LV67"/>
<accession>A0A183LV67</accession>
<proteinExistence type="predicted"/>
<reference evidence="2 3" key="1">
    <citation type="submission" date="2018-11" db="EMBL/GenBank/DDBJ databases">
        <authorList>
            <consortium name="Pathogen Informatics"/>
        </authorList>
    </citation>
    <scope>NUCLEOTIDE SEQUENCE [LARGE SCALE GENOMIC DNA]</scope>
    <source>
        <strain evidence="2 3">Zambia</strain>
    </source>
</reference>
<feature type="compositionally biased region" description="Low complexity" evidence="1">
    <location>
        <begin position="252"/>
        <end position="312"/>
    </location>
</feature>
<feature type="compositionally biased region" description="Polar residues" evidence="1">
    <location>
        <begin position="242"/>
        <end position="251"/>
    </location>
</feature>
<feature type="region of interest" description="Disordered" evidence="1">
    <location>
        <begin position="216"/>
        <end position="312"/>
    </location>
</feature>
<evidence type="ECO:0000313" key="3">
    <source>
        <dbReference type="Proteomes" id="UP000277204"/>
    </source>
</evidence>
<organism evidence="2 3">
    <name type="scientific">Schistosoma margrebowiei</name>
    <dbReference type="NCBI Taxonomy" id="48269"/>
    <lineage>
        <taxon>Eukaryota</taxon>
        <taxon>Metazoa</taxon>
        <taxon>Spiralia</taxon>
        <taxon>Lophotrochozoa</taxon>
        <taxon>Platyhelminthes</taxon>
        <taxon>Trematoda</taxon>
        <taxon>Digenea</taxon>
        <taxon>Strigeidida</taxon>
        <taxon>Schistosomatoidea</taxon>
        <taxon>Schistosomatidae</taxon>
        <taxon>Schistosoma</taxon>
    </lineage>
</organism>
<feature type="region of interest" description="Disordered" evidence="1">
    <location>
        <begin position="100"/>
        <end position="119"/>
    </location>
</feature>
<protein>
    <submittedName>
        <fullName evidence="2">Uncharacterized protein</fullName>
    </submittedName>
</protein>
<feature type="compositionally biased region" description="Polar residues" evidence="1">
    <location>
        <begin position="225"/>
        <end position="235"/>
    </location>
</feature>
<dbReference type="AlphaFoldDB" id="A0A183LV67"/>
<evidence type="ECO:0000256" key="1">
    <source>
        <dbReference type="SAM" id="MobiDB-lite"/>
    </source>
</evidence>
<evidence type="ECO:0000313" key="2">
    <source>
        <dbReference type="EMBL" id="VDO77624.1"/>
    </source>
</evidence>
<keyword evidence="3" id="KW-1185">Reference proteome</keyword>
<dbReference type="EMBL" id="UZAI01003161">
    <property type="protein sequence ID" value="VDO77624.1"/>
    <property type="molecule type" value="Genomic_DNA"/>
</dbReference>
<name>A0A183LV67_9TREM</name>
<gene>
    <name evidence="2" type="ORF">SMRZ_LOCUS7692</name>
</gene>
<sequence>MTSEICSILSRNTNSTTTTTNINTTYNSDCTTGNMDDILDAIVDENDEVVSGITKEEQINNVHSKVSNNPPCSNSMTHLTVLNNSFQCPIEQSTLLKDTTHTTNDNYNEDDNNNNNSNVNISKNNICITNIPKTLTDCCHSYGFLLNSEHLKLEEREDSSVQSNVSMILSCKTTMIPSSSSSSSSSDTITTYTTSGLIDRTNLNDTDFIQQQYHHLMDQQQQQHPMETSNLNSQRSSKRGSKTSLNSMDMCNNSNIGGSSTSISSNNNSSSHNNNNDNNNIVNTNQKSRNLNTITNSNNSFSNNTNNSGKLF</sequence>